<evidence type="ECO:0000256" key="1">
    <source>
        <dbReference type="SAM" id="MobiDB-lite"/>
    </source>
</evidence>
<keyword evidence="2" id="KW-1133">Transmembrane helix</keyword>
<keyword evidence="4" id="KW-1185">Reference proteome</keyword>
<gene>
    <name evidence="3" type="ORF">SAMN05444584_0932</name>
</gene>
<organism evidence="3 4">
    <name type="scientific">Acinetobacter apis</name>
    <dbReference type="NCBI Taxonomy" id="1229165"/>
    <lineage>
        <taxon>Bacteria</taxon>
        <taxon>Pseudomonadati</taxon>
        <taxon>Pseudomonadota</taxon>
        <taxon>Gammaproteobacteria</taxon>
        <taxon>Moraxellales</taxon>
        <taxon>Moraxellaceae</taxon>
        <taxon>Acinetobacter</taxon>
    </lineage>
</organism>
<evidence type="ECO:0000313" key="3">
    <source>
        <dbReference type="EMBL" id="SNQ29001.1"/>
    </source>
</evidence>
<dbReference type="EMBL" id="FZLN01000001">
    <property type="protein sequence ID" value="SNQ29001.1"/>
    <property type="molecule type" value="Genomic_DNA"/>
</dbReference>
<accession>A0A217EES8</accession>
<proteinExistence type="predicted"/>
<protein>
    <submittedName>
        <fullName evidence="3">Uncharacterized protein</fullName>
    </submittedName>
</protein>
<keyword evidence="2" id="KW-0472">Membrane</keyword>
<evidence type="ECO:0000313" key="4">
    <source>
        <dbReference type="Proteomes" id="UP000243463"/>
    </source>
</evidence>
<dbReference type="Proteomes" id="UP000243463">
    <property type="component" value="Unassembled WGS sequence"/>
</dbReference>
<feature type="region of interest" description="Disordered" evidence="1">
    <location>
        <begin position="33"/>
        <end position="63"/>
    </location>
</feature>
<reference evidence="4" key="1">
    <citation type="submission" date="2017-06" db="EMBL/GenBank/DDBJ databases">
        <authorList>
            <person name="Varghese N."/>
            <person name="Submissions S."/>
        </authorList>
    </citation>
    <scope>NUCLEOTIDE SEQUENCE [LARGE SCALE GENOMIC DNA]</scope>
    <source>
        <strain evidence="4">ANC 5114</strain>
    </source>
</reference>
<name>A0A217EES8_9GAMM</name>
<dbReference type="AlphaFoldDB" id="A0A217EES8"/>
<sequence length="63" mass="7471">MMKFILFVIVIISLIGLIYLMLQSKRMLKEVVDENNKRPKQPGPRVLHPKLQEELNKKKVQKK</sequence>
<feature type="transmembrane region" description="Helical" evidence="2">
    <location>
        <begin position="6"/>
        <end position="22"/>
    </location>
</feature>
<keyword evidence="2" id="KW-0812">Transmembrane</keyword>
<evidence type="ECO:0000256" key="2">
    <source>
        <dbReference type="SAM" id="Phobius"/>
    </source>
</evidence>
<dbReference type="RefSeq" id="WP_143218759.1">
    <property type="nucleotide sequence ID" value="NZ_FZLN01000001.1"/>
</dbReference>